<accession>A0A330L105</accession>
<proteinExistence type="predicted"/>
<protein>
    <submittedName>
        <fullName evidence="1">Uncharacterized protein</fullName>
    </submittedName>
</protein>
<evidence type="ECO:0000313" key="1">
    <source>
        <dbReference type="EMBL" id="SPP63438.1"/>
    </source>
</evidence>
<dbReference type="EMBL" id="OUNR01000001">
    <property type="protein sequence ID" value="SPP63438.1"/>
    <property type="molecule type" value="Genomic_DNA"/>
</dbReference>
<dbReference type="Proteomes" id="UP000248168">
    <property type="component" value="Unassembled WGS sequence"/>
</dbReference>
<dbReference type="InParanoid" id="A0A330L105"/>
<name>A0A330L105_9BACT</name>
<organism evidence="1 2">
    <name type="scientific">Nitrospira lenta</name>
    <dbReference type="NCBI Taxonomy" id="1436998"/>
    <lineage>
        <taxon>Bacteria</taxon>
        <taxon>Pseudomonadati</taxon>
        <taxon>Nitrospirota</taxon>
        <taxon>Nitrospiria</taxon>
        <taxon>Nitrospirales</taxon>
        <taxon>Nitrospiraceae</taxon>
        <taxon>Nitrospira</taxon>
    </lineage>
</organism>
<reference evidence="2" key="1">
    <citation type="submission" date="2018-04" db="EMBL/GenBank/DDBJ databases">
        <authorList>
            <person name="Lucker S."/>
            <person name="Sakoula D."/>
        </authorList>
    </citation>
    <scope>NUCLEOTIDE SEQUENCE [LARGE SCALE GENOMIC DNA]</scope>
</reference>
<evidence type="ECO:0000313" key="2">
    <source>
        <dbReference type="Proteomes" id="UP000248168"/>
    </source>
</evidence>
<dbReference type="AlphaFoldDB" id="A0A330L105"/>
<gene>
    <name evidence="1" type="ORF">NITLEN_10524</name>
</gene>
<sequence length="26" mass="3144">MDKDGFELFDGLQVSLELWNELIRFK</sequence>
<keyword evidence="2" id="KW-1185">Reference proteome</keyword>